<feature type="compositionally biased region" description="Basic and acidic residues" evidence="1">
    <location>
        <begin position="102"/>
        <end position="113"/>
    </location>
</feature>
<proteinExistence type="predicted"/>
<reference evidence="2" key="1">
    <citation type="submission" date="2020-08" db="EMBL/GenBank/DDBJ databases">
        <title>Genome sequencing and assembly of the red palm weevil Rhynchophorus ferrugineus.</title>
        <authorList>
            <person name="Dias G.B."/>
            <person name="Bergman C.M."/>
            <person name="Manee M."/>
        </authorList>
    </citation>
    <scope>NUCLEOTIDE SEQUENCE</scope>
    <source>
        <strain evidence="2">AA-2017</strain>
        <tissue evidence="2">Whole larva</tissue>
    </source>
</reference>
<evidence type="ECO:0000313" key="2">
    <source>
        <dbReference type="EMBL" id="KAF7267545.1"/>
    </source>
</evidence>
<organism evidence="2 3">
    <name type="scientific">Rhynchophorus ferrugineus</name>
    <name type="common">Red palm weevil</name>
    <name type="synonym">Curculio ferrugineus</name>
    <dbReference type="NCBI Taxonomy" id="354439"/>
    <lineage>
        <taxon>Eukaryota</taxon>
        <taxon>Metazoa</taxon>
        <taxon>Ecdysozoa</taxon>
        <taxon>Arthropoda</taxon>
        <taxon>Hexapoda</taxon>
        <taxon>Insecta</taxon>
        <taxon>Pterygota</taxon>
        <taxon>Neoptera</taxon>
        <taxon>Endopterygota</taxon>
        <taxon>Coleoptera</taxon>
        <taxon>Polyphaga</taxon>
        <taxon>Cucujiformia</taxon>
        <taxon>Curculionidae</taxon>
        <taxon>Dryophthorinae</taxon>
        <taxon>Rhynchophorus</taxon>
    </lineage>
</organism>
<gene>
    <name evidence="2" type="ORF">GWI33_019251</name>
</gene>
<keyword evidence="3" id="KW-1185">Reference proteome</keyword>
<evidence type="ECO:0008006" key="4">
    <source>
        <dbReference type="Google" id="ProtNLM"/>
    </source>
</evidence>
<protein>
    <recommendedName>
        <fullName evidence="4">Reverse transcriptase domain-containing protein</fullName>
    </recommendedName>
</protein>
<evidence type="ECO:0000256" key="1">
    <source>
        <dbReference type="SAM" id="MobiDB-lite"/>
    </source>
</evidence>
<evidence type="ECO:0000313" key="3">
    <source>
        <dbReference type="Proteomes" id="UP000625711"/>
    </source>
</evidence>
<dbReference type="OrthoDB" id="8051783at2759"/>
<sequence>MRSGARIRTMTNLSTVFYDQVLRLETGSGTRMIAYADELAVLVTAGTRTLLENRLGRHVKEEARKYGLSTGDAQNDNGESCGKTWDEDQGDETGRSGNSDPGRCEIHGHMDRL</sequence>
<dbReference type="AlphaFoldDB" id="A0A834HS42"/>
<comment type="caution">
    <text evidence="2">The sequence shown here is derived from an EMBL/GenBank/DDBJ whole genome shotgun (WGS) entry which is preliminary data.</text>
</comment>
<accession>A0A834HS42</accession>
<name>A0A834HS42_RHYFE</name>
<feature type="region of interest" description="Disordered" evidence="1">
    <location>
        <begin position="65"/>
        <end position="113"/>
    </location>
</feature>
<dbReference type="Proteomes" id="UP000625711">
    <property type="component" value="Unassembled WGS sequence"/>
</dbReference>
<dbReference type="EMBL" id="JAACXV010014410">
    <property type="protein sequence ID" value="KAF7267545.1"/>
    <property type="molecule type" value="Genomic_DNA"/>
</dbReference>